<organism evidence="1 2">
    <name type="scientific">Neodothiora populina</name>
    <dbReference type="NCBI Taxonomy" id="2781224"/>
    <lineage>
        <taxon>Eukaryota</taxon>
        <taxon>Fungi</taxon>
        <taxon>Dikarya</taxon>
        <taxon>Ascomycota</taxon>
        <taxon>Pezizomycotina</taxon>
        <taxon>Dothideomycetes</taxon>
        <taxon>Dothideomycetidae</taxon>
        <taxon>Dothideales</taxon>
        <taxon>Dothioraceae</taxon>
        <taxon>Neodothiora</taxon>
    </lineage>
</organism>
<protein>
    <submittedName>
        <fullName evidence="1">Uncharacterized protein</fullName>
    </submittedName>
</protein>
<dbReference type="Proteomes" id="UP001562354">
    <property type="component" value="Unassembled WGS sequence"/>
</dbReference>
<evidence type="ECO:0000313" key="1">
    <source>
        <dbReference type="EMBL" id="KAL1310786.1"/>
    </source>
</evidence>
<name>A0ABR3PMK0_9PEZI</name>
<accession>A0ABR3PMK0</accession>
<sequence length="273" mass="30022">MNIHSLTISLHRALVTSFDRRSIDSALVRARSEQRSEIAAEEIVNILRMISHLDISNMSPYIAFGLSVASSVFIDIVKIDSNHGQASSNLRYIRSTMQALQKTHPVTKSFLVQLDIAMESCDIHNDMASSNSHIPHFQGSITALSTPEISSTDQSPQSTLMAEELQHYKALPVSLNGILPQLRQQQDYSDLTLASSANGTSHTGQLELIGQSIADIDFDSDLHCNVDSEQLDDPMAFGAVDFFQDNDLQLFLEDSSSTQDSQLSGKYLDDGCS</sequence>
<evidence type="ECO:0000313" key="2">
    <source>
        <dbReference type="Proteomes" id="UP001562354"/>
    </source>
</evidence>
<comment type="caution">
    <text evidence="1">The sequence shown here is derived from an EMBL/GenBank/DDBJ whole genome shotgun (WGS) entry which is preliminary data.</text>
</comment>
<dbReference type="RefSeq" id="XP_069203635.1">
    <property type="nucleotide sequence ID" value="XM_069347888.1"/>
</dbReference>
<dbReference type="EMBL" id="JBFMKM010000003">
    <property type="protein sequence ID" value="KAL1310786.1"/>
    <property type="molecule type" value="Genomic_DNA"/>
</dbReference>
<proteinExistence type="predicted"/>
<keyword evidence="2" id="KW-1185">Reference proteome</keyword>
<gene>
    <name evidence="1" type="ORF">AAFC00_001030</name>
</gene>
<dbReference type="GeneID" id="95974733"/>
<reference evidence="1 2" key="1">
    <citation type="submission" date="2024-07" db="EMBL/GenBank/DDBJ databases">
        <title>Draft sequence of the Neodothiora populina.</title>
        <authorList>
            <person name="Drown D.D."/>
            <person name="Schuette U.S."/>
            <person name="Buechlein A.B."/>
            <person name="Rusch D.R."/>
            <person name="Winton L.W."/>
            <person name="Adams G.A."/>
        </authorList>
    </citation>
    <scope>NUCLEOTIDE SEQUENCE [LARGE SCALE GENOMIC DNA]</scope>
    <source>
        <strain evidence="1 2">CPC 39397</strain>
    </source>
</reference>